<dbReference type="AlphaFoldDB" id="A0A9D1UD30"/>
<evidence type="ECO:0000259" key="3">
    <source>
        <dbReference type="Pfam" id="PF02581"/>
    </source>
</evidence>
<dbReference type="Pfam" id="PF02581">
    <property type="entry name" value="TMP-TENI"/>
    <property type="match status" value="1"/>
</dbReference>
<reference evidence="4" key="2">
    <citation type="submission" date="2021-04" db="EMBL/GenBank/DDBJ databases">
        <authorList>
            <person name="Gilroy R."/>
        </authorList>
    </citation>
    <scope>NUCLEOTIDE SEQUENCE</scope>
    <source>
        <strain evidence="4">ChiSxjej1B13-11762</strain>
    </source>
</reference>
<organism evidence="4 5">
    <name type="scientific">Candidatus Dorea gallistercoris</name>
    <dbReference type="NCBI Taxonomy" id="2838542"/>
    <lineage>
        <taxon>Bacteria</taxon>
        <taxon>Bacillati</taxon>
        <taxon>Bacillota</taxon>
        <taxon>Clostridia</taxon>
        <taxon>Lachnospirales</taxon>
        <taxon>Lachnospiraceae</taxon>
        <taxon>Dorea</taxon>
    </lineage>
</organism>
<dbReference type="PANTHER" id="PTHR20857:SF15">
    <property type="entry name" value="THIAMINE-PHOSPHATE SYNTHASE"/>
    <property type="match status" value="1"/>
</dbReference>
<reference evidence="4" key="1">
    <citation type="journal article" date="2021" name="PeerJ">
        <title>Extensive microbial diversity within the chicken gut microbiome revealed by metagenomics and culture.</title>
        <authorList>
            <person name="Gilroy R."/>
            <person name="Ravi A."/>
            <person name="Getino M."/>
            <person name="Pursley I."/>
            <person name="Horton D.L."/>
            <person name="Alikhan N.F."/>
            <person name="Baker D."/>
            <person name="Gharbi K."/>
            <person name="Hall N."/>
            <person name="Watson M."/>
            <person name="Adriaenssens E.M."/>
            <person name="Foster-Nyarko E."/>
            <person name="Jarju S."/>
            <person name="Secka A."/>
            <person name="Antonio M."/>
            <person name="Oren A."/>
            <person name="Chaudhuri R.R."/>
            <person name="La Ragione R."/>
            <person name="Hildebrand F."/>
            <person name="Pallen M.J."/>
        </authorList>
    </citation>
    <scope>NUCLEOTIDE SEQUENCE</scope>
    <source>
        <strain evidence="4">ChiSxjej1B13-11762</strain>
    </source>
</reference>
<dbReference type="Gene3D" id="3.20.20.70">
    <property type="entry name" value="Aldolase class I"/>
    <property type="match status" value="1"/>
</dbReference>
<dbReference type="EMBL" id="DXGF01000068">
    <property type="protein sequence ID" value="HIW83414.1"/>
    <property type="molecule type" value="Genomic_DNA"/>
</dbReference>
<sequence length="195" mass="21344">MCRGEEWSRVVAVTNRHLAKRPYEEQIERICRLGPAAVIVREKDLLEETYADLAGRVKTICESYGVPCIYHTYLVAARQAGARRLHLPLPLLRYWGGEQFLRKDFDQIGTSVHSVEEAREAAGLGADYLAAGHLYVTDCKKGLAPRGIQFLREVCQAVPIPVYGIGGIHPGAGQVEEVCSCGAAGACIMSGMMVI</sequence>
<dbReference type="InterPro" id="IPR036206">
    <property type="entry name" value="ThiamineP_synth_sf"/>
</dbReference>
<name>A0A9D1UD30_9FIRM</name>
<gene>
    <name evidence="4" type="ORF">H9873_03725</name>
</gene>
<dbReference type="PANTHER" id="PTHR20857">
    <property type="entry name" value="THIAMINE-PHOSPHATE PYROPHOSPHORYLASE"/>
    <property type="match status" value="1"/>
</dbReference>
<dbReference type="CDD" id="cd00564">
    <property type="entry name" value="TMP_TenI"/>
    <property type="match status" value="1"/>
</dbReference>
<feature type="domain" description="Thiamine phosphate synthase/TenI" evidence="3">
    <location>
        <begin position="11"/>
        <end position="191"/>
    </location>
</feature>
<keyword evidence="2" id="KW-0784">Thiamine biosynthesis</keyword>
<comment type="pathway">
    <text evidence="1">Cofactor biosynthesis; thiamine diphosphate biosynthesis.</text>
</comment>
<protein>
    <submittedName>
        <fullName evidence="4">Thiamine phosphate synthase</fullName>
    </submittedName>
</protein>
<evidence type="ECO:0000313" key="4">
    <source>
        <dbReference type="EMBL" id="HIW83414.1"/>
    </source>
</evidence>
<evidence type="ECO:0000313" key="5">
    <source>
        <dbReference type="Proteomes" id="UP000824263"/>
    </source>
</evidence>
<dbReference type="GO" id="GO:0004789">
    <property type="term" value="F:thiamine-phosphate diphosphorylase activity"/>
    <property type="evidence" value="ECO:0007669"/>
    <property type="project" value="TreeGrafter"/>
</dbReference>
<dbReference type="SUPFAM" id="SSF51391">
    <property type="entry name" value="Thiamin phosphate synthase"/>
    <property type="match status" value="1"/>
</dbReference>
<evidence type="ECO:0000256" key="2">
    <source>
        <dbReference type="ARBA" id="ARBA00022977"/>
    </source>
</evidence>
<dbReference type="InterPro" id="IPR022998">
    <property type="entry name" value="ThiamineP_synth_TenI"/>
</dbReference>
<proteinExistence type="predicted"/>
<comment type="caution">
    <text evidence="4">The sequence shown here is derived from an EMBL/GenBank/DDBJ whole genome shotgun (WGS) entry which is preliminary data.</text>
</comment>
<dbReference type="GO" id="GO:0009228">
    <property type="term" value="P:thiamine biosynthetic process"/>
    <property type="evidence" value="ECO:0007669"/>
    <property type="project" value="UniProtKB-KW"/>
</dbReference>
<accession>A0A9D1UD30</accession>
<dbReference type="InterPro" id="IPR013785">
    <property type="entry name" value="Aldolase_TIM"/>
</dbReference>
<dbReference type="Proteomes" id="UP000824263">
    <property type="component" value="Unassembled WGS sequence"/>
</dbReference>
<dbReference type="GO" id="GO:0005737">
    <property type="term" value="C:cytoplasm"/>
    <property type="evidence" value="ECO:0007669"/>
    <property type="project" value="TreeGrafter"/>
</dbReference>
<evidence type="ECO:0000256" key="1">
    <source>
        <dbReference type="ARBA" id="ARBA00004948"/>
    </source>
</evidence>